<comment type="caution">
    <text evidence="2">The sequence shown here is derived from an EMBL/GenBank/DDBJ whole genome shotgun (WGS) entry which is preliminary data.</text>
</comment>
<dbReference type="Gene3D" id="1.10.287.2900">
    <property type="match status" value="2"/>
</dbReference>
<evidence type="ECO:0000313" key="2">
    <source>
        <dbReference type="EMBL" id="ORY80348.1"/>
    </source>
</evidence>
<dbReference type="Proteomes" id="UP000193685">
    <property type="component" value="Unassembled WGS sequence"/>
</dbReference>
<dbReference type="Pfam" id="PF16860">
    <property type="entry name" value="CX9C"/>
    <property type="match status" value="1"/>
</dbReference>
<reference evidence="2 3" key="1">
    <citation type="submission" date="2016-07" db="EMBL/GenBank/DDBJ databases">
        <title>Pervasive Adenine N6-methylation of Active Genes in Fungi.</title>
        <authorList>
            <consortium name="DOE Joint Genome Institute"/>
            <person name="Mondo S.J."/>
            <person name="Dannebaum R.O."/>
            <person name="Kuo R.C."/>
            <person name="Labutti K."/>
            <person name="Haridas S."/>
            <person name="Kuo A."/>
            <person name="Salamov A."/>
            <person name="Ahrendt S.R."/>
            <person name="Lipzen A."/>
            <person name="Sullivan W."/>
            <person name="Andreopoulos W.B."/>
            <person name="Clum A."/>
            <person name="Lindquist E."/>
            <person name="Daum C."/>
            <person name="Ramamoorthy G.K."/>
            <person name="Gryganskyi A."/>
            <person name="Culley D."/>
            <person name="Magnuson J.K."/>
            <person name="James T.Y."/>
            <person name="O'Malley M.A."/>
            <person name="Stajich J.E."/>
            <person name="Spatafora J.W."/>
            <person name="Visel A."/>
            <person name="Grigoriev I.V."/>
        </authorList>
    </citation>
    <scope>NUCLEOTIDE SEQUENCE [LARGE SCALE GENOMIC DNA]</scope>
    <source>
        <strain evidence="2 3">12-1054</strain>
    </source>
</reference>
<dbReference type="InterPro" id="IPR052848">
    <property type="entry name" value="CHCH_domain-containing_protein"/>
</dbReference>
<dbReference type="InterPro" id="IPR031731">
    <property type="entry name" value="CX9C"/>
</dbReference>
<dbReference type="PANTHER" id="PTHR47106:SF1">
    <property type="entry name" value="COILED-COIL-HELIX-COILED-COIL-HELIX DOMAIN-CONTAINING PROTEIN 5"/>
    <property type="match status" value="1"/>
</dbReference>
<dbReference type="EMBL" id="MCFI01000013">
    <property type="protein sequence ID" value="ORY80348.1"/>
    <property type="molecule type" value="Genomic_DNA"/>
</dbReference>
<dbReference type="AlphaFoldDB" id="A0A1Y2F8V5"/>
<proteinExistence type="predicted"/>
<gene>
    <name evidence="2" type="ORF">BCR37DRAFT_348974</name>
</gene>
<dbReference type="RefSeq" id="XP_040724236.1">
    <property type="nucleotide sequence ID" value="XM_040867887.1"/>
</dbReference>
<dbReference type="GO" id="GO:0045333">
    <property type="term" value="P:cellular respiration"/>
    <property type="evidence" value="ECO:0007669"/>
    <property type="project" value="TreeGrafter"/>
</dbReference>
<feature type="domain" description="IMS import disulfide relay-system CHCH-CHCH-like Cx9C" evidence="1">
    <location>
        <begin position="1"/>
        <end position="40"/>
    </location>
</feature>
<sequence length="98" mass="11086">KYCGDILRRYQGCVSQNPGTWSVSCIEDRRRLTDCAEENVTSIKKVKEACKVQVKAFDDCIAGKEDPKPCLKDLKALYECTRLHTPQPIHLPAFPDTT</sequence>
<dbReference type="GO" id="GO:0005758">
    <property type="term" value="C:mitochondrial intermembrane space"/>
    <property type="evidence" value="ECO:0007669"/>
    <property type="project" value="TreeGrafter"/>
</dbReference>
<dbReference type="PANTHER" id="PTHR47106">
    <property type="entry name" value="COILED-COIL-HELIX-COILED-COIL-HELIX DOMAIN-CONTAINING PROTEIN 5"/>
    <property type="match status" value="1"/>
</dbReference>
<accession>A0A1Y2F8V5</accession>
<evidence type="ECO:0000313" key="3">
    <source>
        <dbReference type="Proteomes" id="UP000193685"/>
    </source>
</evidence>
<dbReference type="OrthoDB" id="2581252at2759"/>
<keyword evidence="3" id="KW-1185">Reference proteome</keyword>
<evidence type="ECO:0000259" key="1">
    <source>
        <dbReference type="Pfam" id="PF16860"/>
    </source>
</evidence>
<protein>
    <recommendedName>
        <fullName evidence="1">IMS import disulfide relay-system CHCH-CHCH-like Cx9C domain-containing protein</fullName>
    </recommendedName>
</protein>
<dbReference type="GeneID" id="63784486"/>
<dbReference type="OMA" id="DLYLCTE"/>
<organism evidence="2 3">
    <name type="scientific">Protomyces lactucae-debilis</name>
    <dbReference type="NCBI Taxonomy" id="2754530"/>
    <lineage>
        <taxon>Eukaryota</taxon>
        <taxon>Fungi</taxon>
        <taxon>Dikarya</taxon>
        <taxon>Ascomycota</taxon>
        <taxon>Taphrinomycotina</taxon>
        <taxon>Taphrinomycetes</taxon>
        <taxon>Taphrinales</taxon>
        <taxon>Protomycetaceae</taxon>
        <taxon>Protomyces</taxon>
    </lineage>
</organism>
<name>A0A1Y2F8V5_PROLT</name>
<feature type="non-terminal residue" evidence="2">
    <location>
        <position position="1"/>
    </location>
</feature>